<evidence type="ECO:0000313" key="3">
    <source>
        <dbReference type="Proteomes" id="UP000754883"/>
    </source>
</evidence>
<protein>
    <submittedName>
        <fullName evidence="2">Uncharacterized protein</fullName>
    </submittedName>
</protein>
<dbReference type="AlphaFoldDB" id="A0A9N9V1C5"/>
<dbReference type="EMBL" id="CABFNO020001566">
    <property type="protein sequence ID" value="CAH0004359.1"/>
    <property type="molecule type" value="Genomic_DNA"/>
</dbReference>
<sequence length="68" mass="7035">MNGPEAGPARAKGQASRDGPWEAPNAERMDVSWIMDGHHAGAVQPSKGRDDDNGACSSGDATLDLGED</sequence>
<evidence type="ECO:0000256" key="1">
    <source>
        <dbReference type="SAM" id="MobiDB-lite"/>
    </source>
</evidence>
<gene>
    <name evidence="2" type="ORF">CBYS24578_00011899</name>
</gene>
<dbReference type="Proteomes" id="UP000754883">
    <property type="component" value="Unassembled WGS sequence"/>
</dbReference>
<comment type="caution">
    <text evidence="2">The sequence shown here is derived from an EMBL/GenBank/DDBJ whole genome shotgun (WGS) entry which is preliminary data.</text>
</comment>
<feature type="region of interest" description="Disordered" evidence="1">
    <location>
        <begin position="1"/>
        <end position="68"/>
    </location>
</feature>
<accession>A0A9N9V1C5</accession>
<evidence type="ECO:0000313" key="2">
    <source>
        <dbReference type="EMBL" id="CAH0004359.1"/>
    </source>
</evidence>
<name>A0A9N9V1C5_9HYPO</name>
<organism evidence="2 3">
    <name type="scientific">Clonostachys byssicola</name>
    <dbReference type="NCBI Taxonomy" id="160290"/>
    <lineage>
        <taxon>Eukaryota</taxon>
        <taxon>Fungi</taxon>
        <taxon>Dikarya</taxon>
        <taxon>Ascomycota</taxon>
        <taxon>Pezizomycotina</taxon>
        <taxon>Sordariomycetes</taxon>
        <taxon>Hypocreomycetidae</taxon>
        <taxon>Hypocreales</taxon>
        <taxon>Bionectriaceae</taxon>
        <taxon>Clonostachys</taxon>
    </lineage>
</organism>
<reference evidence="2 3" key="2">
    <citation type="submission" date="2021-10" db="EMBL/GenBank/DDBJ databases">
        <authorList>
            <person name="Piombo E."/>
        </authorList>
    </citation>
    <scope>NUCLEOTIDE SEQUENCE [LARGE SCALE GENOMIC DNA]</scope>
</reference>
<proteinExistence type="predicted"/>
<keyword evidence="3" id="KW-1185">Reference proteome</keyword>
<reference evidence="3" key="1">
    <citation type="submission" date="2019-06" db="EMBL/GenBank/DDBJ databases">
        <authorList>
            <person name="Broberg M."/>
        </authorList>
    </citation>
    <scope>NUCLEOTIDE SEQUENCE [LARGE SCALE GENOMIC DNA]</scope>
</reference>